<organism evidence="2 3">
    <name type="scientific">Heracleum sosnowskyi</name>
    <dbReference type="NCBI Taxonomy" id="360622"/>
    <lineage>
        <taxon>Eukaryota</taxon>
        <taxon>Viridiplantae</taxon>
        <taxon>Streptophyta</taxon>
        <taxon>Embryophyta</taxon>
        <taxon>Tracheophyta</taxon>
        <taxon>Spermatophyta</taxon>
        <taxon>Magnoliopsida</taxon>
        <taxon>eudicotyledons</taxon>
        <taxon>Gunneridae</taxon>
        <taxon>Pentapetalae</taxon>
        <taxon>asterids</taxon>
        <taxon>campanulids</taxon>
        <taxon>Apiales</taxon>
        <taxon>Apiaceae</taxon>
        <taxon>Apioideae</taxon>
        <taxon>apioid superclade</taxon>
        <taxon>Tordylieae</taxon>
        <taxon>Tordyliinae</taxon>
        <taxon>Heracleum</taxon>
    </lineage>
</organism>
<reference evidence="2" key="2">
    <citation type="submission" date="2023-05" db="EMBL/GenBank/DDBJ databases">
        <authorList>
            <person name="Schelkunov M.I."/>
        </authorList>
    </citation>
    <scope>NUCLEOTIDE SEQUENCE</scope>
    <source>
        <strain evidence="2">Hsosn_3</strain>
        <tissue evidence="2">Leaf</tissue>
    </source>
</reference>
<proteinExistence type="predicted"/>
<sequence>MRRFLNKGSGQDSLATPSPEPPPYTATPPVPSGPRRAIRLVYYDENGKLDKARASFSIRELTTHKSFHWMSYYRACPYTTRIGGIDEASLDRLSLITKMTSKGLLSRFSDNRGITPRDYLEIALRPFQGSKRDVAAKNEVGQ</sequence>
<comment type="caution">
    <text evidence="2">The sequence shown here is derived from an EMBL/GenBank/DDBJ whole genome shotgun (WGS) entry which is preliminary data.</text>
</comment>
<name>A0AAD8GUV8_9APIA</name>
<dbReference type="Proteomes" id="UP001237642">
    <property type="component" value="Unassembled WGS sequence"/>
</dbReference>
<dbReference type="AlphaFoldDB" id="A0AAD8GUV8"/>
<dbReference type="EMBL" id="JAUIZM010000011">
    <property type="protein sequence ID" value="KAK1354953.1"/>
    <property type="molecule type" value="Genomic_DNA"/>
</dbReference>
<feature type="compositionally biased region" description="Pro residues" evidence="1">
    <location>
        <begin position="18"/>
        <end position="32"/>
    </location>
</feature>
<reference evidence="2" key="1">
    <citation type="submission" date="2023-02" db="EMBL/GenBank/DDBJ databases">
        <title>Genome of toxic invasive species Heracleum sosnowskyi carries increased number of genes despite the absence of recent whole-genome duplications.</title>
        <authorList>
            <person name="Schelkunov M."/>
            <person name="Shtratnikova V."/>
            <person name="Makarenko M."/>
            <person name="Klepikova A."/>
            <person name="Omelchenko D."/>
            <person name="Novikova G."/>
            <person name="Obukhova E."/>
            <person name="Bogdanov V."/>
            <person name="Penin A."/>
            <person name="Logacheva M."/>
        </authorList>
    </citation>
    <scope>NUCLEOTIDE SEQUENCE</scope>
    <source>
        <strain evidence="2">Hsosn_3</strain>
        <tissue evidence="2">Leaf</tissue>
    </source>
</reference>
<protein>
    <submittedName>
        <fullName evidence="2">Uncharacterized protein</fullName>
    </submittedName>
</protein>
<evidence type="ECO:0000313" key="2">
    <source>
        <dbReference type="EMBL" id="KAK1354953.1"/>
    </source>
</evidence>
<gene>
    <name evidence="2" type="ORF">POM88_048209</name>
</gene>
<accession>A0AAD8GUV8</accession>
<evidence type="ECO:0000313" key="3">
    <source>
        <dbReference type="Proteomes" id="UP001237642"/>
    </source>
</evidence>
<evidence type="ECO:0000256" key="1">
    <source>
        <dbReference type="SAM" id="MobiDB-lite"/>
    </source>
</evidence>
<keyword evidence="3" id="KW-1185">Reference proteome</keyword>
<feature type="region of interest" description="Disordered" evidence="1">
    <location>
        <begin position="1"/>
        <end position="34"/>
    </location>
</feature>